<feature type="compositionally biased region" description="Basic residues" evidence="1">
    <location>
        <begin position="220"/>
        <end position="229"/>
    </location>
</feature>
<gene>
    <name evidence="3" type="ORF">TSAR_000523</name>
</gene>
<feature type="chain" id="PRO_5012805272" description="Mos1 transposase HTH domain-containing protein" evidence="2">
    <location>
        <begin position="31"/>
        <end position="229"/>
    </location>
</feature>
<keyword evidence="4" id="KW-1185">Reference proteome</keyword>
<keyword evidence="2" id="KW-0732">Signal</keyword>
<feature type="signal peptide" evidence="2">
    <location>
        <begin position="1"/>
        <end position="30"/>
    </location>
</feature>
<evidence type="ECO:0008006" key="5">
    <source>
        <dbReference type="Google" id="ProtNLM"/>
    </source>
</evidence>
<sequence>MGWPRGGEWLTLLMMLLATCSRDLVGRCKASEFPERECCDPIYPLPEPTSRMPTLPTPTGGKSGEYIYVSFAFRTRSRRPTTRGALTTLSFIGGRDSAALARKSTKIIIFKICAVLPLQNLRKKRYGDPEAAAQILRSCGSETAFSKQRLRYGDLPIDKYILHCIEVFHNSACSNYVPLHEILKKSENKRFTPSTPEVAGIDEKAETNLSQSRTLENTTARRKRLASRA</sequence>
<proteinExistence type="predicted"/>
<evidence type="ECO:0000256" key="2">
    <source>
        <dbReference type="SAM" id="SignalP"/>
    </source>
</evidence>
<evidence type="ECO:0000256" key="1">
    <source>
        <dbReference type="SAM" id="MobiDB-lite"/>
    </source>
</evidence>
<dbReference type="AlphaFoldDB" id="A0A232FIE0"/>
<evidence type="ECO:0000313" key="4">
    <source>
        <dbReference type="Proteomes" id="UP000215335"/>
    </source>
</evidence>
<evidence type="ECO:0000313" key="3">
    <source>
        <dbReference type="EMBL" id="OXU30455.1"/>
    </source>
</evidence>
<dbReference type="OrthoDB" id="7700626at2759"/>
<feature type="region of interest" description="Disordered" evidence="1">
    <location>
        <begin position="191"/>
        <end position="229"/>
    </location>
</feature>
<organism evidence="3 4">
    <name type="scientific">Trichomalopsis sarcophagae</name>
    <dbReference type="NCBI Taxonomy" id="543379"/>
    <lineage>
        <taxon>Eukaryota</taxon>
        <taxon>Metazoa</taxon>
        <taxon>Ecdysozoa</taxon>
        <taxon>Arthropoda</taxon>
        <taxon>Hexapoda</taxon>
        <taxon>Insecta</taxon>
        <taxon>Pterygota</taxon>
        <taxon>Neoptera</taxon>
        <taxon>Endopterygota</taxon>
        <taxon>Hymenoptera</taxon>
        <taxon>Apocrita</taxon>
        <taxon>Proctotrupomorpha</taxon>
        <taxon>Chalcidoidea</taxon>
        <taxon>Pteromalidae</taxon>
        <taxon>Pteromalinae</taxon>
        <taxon>Trichomalopsis</taxon>
    </lineage>
</organism>
<name>A0A232FIE0_9HYME</name>
<protein>
    <recommendedName>
        <fullName evidence="5">Mos1 transposase HTH domain-containing protein</fullName>
    </recommendedName>
</protein>
<dbReference type="Proteomes" id="UP000215335">
    <property type="component" value="Unassembled WGS sequence"/>
</dbReference>
<dbReference type="EMBL" id="NNAY01000157">
    <property type="protein sequence ID" value="OXU30455.1"/>
    <property type="molecule type" value="Genomic_DNA"/>
</dbReference>
<feature type="compositionally biased region" description="Polar residues" evidence="1">
    <location>
        <begin position="207"/>
        <end position="218"/>
    </location>
</feature>
<accession>A0A232FIE0</accession>
<comment type="caution">
    <text evidence="3">The sequence shown here is derived from an EMBL/GenBank/DDBJ whole genome shotgun (WGS) entry which is preliminary data.</text>
</comment>
<reference evidence="3 4" key="1">
    <citation type="journal article" date="2017" name="Curr. Biol.">
        <title>The Evolution of Venom by Co-option of Single-Copy Genes.</title>
        <authorList>
            <person name="Martinson E.O."/>
            <person name="Mrinalini"/>
            <person name="Kelkar Y.D."/>
            <person name="Chang C.H."/>
            <person name="Werren J.H."/>
        </authorList>
    </citation>
    <scope>NUCLEOTIDE SEQUENCE [LARGE SCALE GENOMIC DNA]</scope>
    <source>
        <strain evidence="3 4">Alberta</strain>
        <tissue evidence="3">Whole body</tissue>
    </source>
</reference>